<evidence type="ECO:0000313" key="2">
    <source>
        <dbReference type="Proteomes" id="UP001355207"/>
    </source>
</evidence>
<proteinExistence type="predicted"/>
<gene>
    <name evidence="1" type="ORF">L201_001474</name>
</gene>
<accession>A0AAX4JMI9</accession>
<sequence>MTISAYPSASPISTSTLQLKKLNLCLQHTTLEPISAIHPHLLDILRITHPTLLLRISKAFYDDLIPKLYETLLLDKNNITGILKGIDLTALFDRKRDCLGLVKRLTISDIRVLGEILKVIHKDRSGSNTGNNLESGRILSKPVFPNLETLHLPFNLLKSLNDITITSNQISSIDNHEEEEDNDKKIQECSYVFSHLIRTKTIMLDFAEELDTDLYWSFDLTLLNLLEDIPKTNSSTKIWINTILPKDRPEKGYIPHNLSLKSEVHFQDHNDVNNDSLQKGRENENLNESKAKVIRDHYDVHTSRDKFPNINYYVDDVGGIKEELHKMVDLQIRVDEKLFLDQGDGGLLRLEE</sequence>
<dbReference type="Proteomes" id="UP001355207">
    <property type="component" value="Chromosome 2"/>
</dbReference>
<organism evidence="1 2">
    <name type="scientific">Kwoniella dendrophila CBS 6074</name>
    <dbReference type="NCBI Taxonomy" id="1295534"/>
    <lineage>
        <taxon>Eukaryota</taxon>
        <taxon>Fungi</taxon>
        <taxon>Dikarya</taxon>
        <taxon>Basidiomycota</taxon>
        <taxon>Agaricomycotina</taxon>
        <taxon>Tremellomycetes</taxon>
        <taxon>Tremellales</taxon>
        <taxon>Cryptococcaceae</taxon>
        <taxon>Kwoniella</taxon>
    </lineage>
</organism>
<name>A0AAX4JMI9_9TREE</name>
<protein>
    <submittedName>
        <fullName evidence="1">Uncharacterized protein</fullName>
    </submittedName>
</protein>
<keyword evidence="2" id="KW-1185">Reference proteome</keyword>
<evidence type="ECO:0000313" key="1">
    <source>
        <dbReference type="EMBL" id="WWC86597.1"/>
    </source>
</evidence>
<reference evidence="1 2" key="1">
    <citation type="submission" date="2024-01" db="EMBL/GenBank/DDBJ databases">
        <title>Comparative genomics of Cryptococcus and Kwoniella reveals pathogenesis evolution and contrasting modes of karyotype evolution via chromosome fusion or intercentromeric recombination.</title>
        <authorList>
            <person name="Coelho M.A."/>
            <person name="David-Palma M."/>
            <person name="Shea T."/>
            <person name="Bowers K."/>
            <person name="McGinley-Smith S."/>
            <person name="Mohammad A.W."/>
            <person name="Gnirke A."/>
            <person name="Yurkov A.M."/>
            <person name="Nowrousian M."/>
            <person name="Sun S."/>
            <person name="Cuomo C.A."/>
            <person name="Heitman J."/>
        </authorList>
    </citation>
    <scope>NUCLEOTIDE SEQUENCE [LARGE SCALE GENOMIC DNA]</scope>
    <source>
        <strain evidence="1 2">CBS 6074</strain>
    </source>
</reference>
<dbReference type="AlphaFoldDB" id="A0AAX4JMI9"/>
<dbReference type="RefSeq" id="XP_066073360.1">
    <property type="nucleotide sequence ID" value="XM_066217263.1"/>
</dbReference>
<dbReference type="EMBL" id="CP144099">
    <property type="protein sequence ID" value="WWC86597.1"/>
    <property type="molecule type" value="Genomic_DNA"/>
</dbReference>
<dbReference type="GeneID" id="91092146"/>